<dbReference type="AlphaFoldDB" id="K0BDZ0"/>
<dbReference type="PATRIC" id="fig|1229909.8.peg.1609"/>
<organism evidence="1 2">
    <name type="scientific">Candidatus Nitrosopumilus sediminis</name>
    <dbReference type="NCBI Taxonomy" id="1229909"/>
    <lineage>
        <taxon>Archaea</taxon>
        <taxon>Nitrososphaerota</taxon>
        <taxon>Nitrososphaeria</taxon>
        <taxon>Nitrosopumilales</taxon>
        <taxon>Nitrosopumilaceae</taxon>
        <taxon>Nitrosopumilus</taxon>
    </lineage>
</organism>
<name>K0BDZ0_9ARCH</name>
<sequence length="40" mass="4432">MSTRCKVCNTSKNAQEISDDKWECKTCGNTLDEQGHVIAS</sequence>
<accession>K0BDZ0</accession>
<dbReference type="EMBL" id="CP003843">
    <property type="protein sequence ID" value="AFS83262.1"/>
    <property type="molecule type" value="Genomic_DNA"/>
</dbReference>
<dbReference type="GeneID" id="78736883"/>
<dbReference type="Proteomes" id="UP000006100">
    <property type="component" value="Chromosome"/>
</dbReference>
<dbReference type="STRING" id="1229909.NSED_07340"/>
<reference evidence="1 2" key="1">
    <citation type="journal article" date="2012" name="J. Bacteriol.">
        <title>Draft Genome Sequence of an Ammonia-Oxidizing Archaeon, "Candidatus Nitrosopumilus sediminis" AR2, from Svalbard in the Arctic Circle.</title>
        <authorList>
            <person name="Park S.J."/>
            <person name="Kim J.G."/>
            <person name="Jung M.Y."/>
            <person name="Kim S.J."/>
            <person name="Cha I.T."/>
            <person name="Ghai R."/>
            <person name="Martin-Cuadrado A.B."/>
            <person name="Rodriguez-Valera F."/>
            <person name="Rhee S.K."/>
        </authorList>
    </citation>
    <scope>NUCLEOTIDE SEQUENCE [LARGE SCALE GENOMIC DNA]</scope>
    <source>
        <strain evidence="1 2">AR2</strain>
    </source>
</reference>
<evidence type="ECO:0000313" key="1">
    <source>
        <dbReference type="EMBL" id="AFS83262.1"/>
    </source>
</evidence>
<evidence type="ECO:0000313" key="2">
    <source>
        <dbReference type="Proteomes" id="UP000006100"/>
    </source>
</evidence>
<dbReference type="KEGG" id="nir:NSED_07340"/>
<protein>
    <submittedName>
        <fullName evidence="1">Uncharacterized protein</fullName>
    </submittedName>
</protein>
<dbReference type="HOGENOM" id="CLU_3282666_0_0_2"/>
<dbReference type="RefSeq" id="WP_014965632.1">
    <property type="nucleotide sequence ID" value="NC_018656.1"/>
</dbReference>
<proteinExistence type="predicted"/>
<gene>
    <name evidence="1" type="ORF">NSED_07340</name>
</gene>
<keyword evidence="2" id="KW-1185">Reference proteome</keyword>